<dbReference type="Proteomes" id="UP000535415">
    <property type="component" value="Unassembled WGS sequence"/>
</dbReference>
<keyword evidence="1" id="KW-1133">Transmembrane helix</keyword>
<protein>
    <submittedName>
        <fullName evidence="2">Uncharacterized protein</fullName>
    </submittedName>
</protein>
<feature type="transmembrane region" description="Helical" evidence="1">
    <location>
        <begin position="33"/>
        <end position="52"/>
    </location>
</feature>
<gene>
    <name evidence="2" type="ORF">FHS72_003015</name>
</gene>
<organism evidence="2 3">
    <name type="scientific">Yoonia ponticola</name>
    <dbReference type="NCBI Taxonomy" id="1524255"/>
    <lineage>
        <taxon>Bacteria</taxon>
        <taxon>Pseudomonadati</taxon>
        <taxon>Pseudomonadota</taxon>
        <taxon>Alphaproteobacteria</taxon>
        <taxon>Rhodobacterales</taxon>
        <taxon>Paracoccaceae</taxon>
        <taxon>Yoonia</taxon>
    </lineage>
</organism>
<dbReference type="AlphaFoldDB" id="A0A7W9F0M4"/>
<keyword evidence="1" id="KW-0472">Membrane</keyword>
<keyword evidence="3" id="KW-1185">Reference proteome</keyword>
<name>A0A7W9F0M4_9RHOB</name>
<proteinExistence type="predicted"/>
<accession>A0A7W9F0M4</accession>
<comment type="caution">
    <text evidence="2">The sequence shown here is derived from an EMBL/GenBank/DDBJ whole genome shotgun (WGS) entry which is preliminary data.</text>
</comment>
<sequence>MSAEAAAVFAAGLDFGFLSTFDAADAAFALVTSLFDFAMLFTSFLFSCLWTLPRWSILS</sequence>
<evidence type="ECO:0000313" key="3">
    <source>
        <dbReference type="Proteomes" id="UP000535415"/>
    </source>
</evidence>
<keyword evidence="1" id="KW-0812">Transmembrane</keyword>
<evidence type="ECO:0000256" key="1">
    <source>
        <dbReference type="SAM" id="Phobius"/>
    </source>
</evidence>
<reference evidence="2 3" key="1">
    <citation type="submission" date="2020-08" db="EMBL/GenBank/DDBJ databases">
        <title>Genomic Encyclopedia of Type Strains, Phase IV (KMG-IV): sequencing the most valuable type-strain genomes for metagenomic binning, comparative biology and taxonomic classification.</title>
        <authorList>
            <person name="Goeker M."/>
        </authorList>
    </citation>
    <scope>NUCLEOTIDE SEQUENCE [LARGE SCALE GENOMIC DNA]</scope>
    <source>
        <strain evidence="2 3">DSM 101064</strain>
    </source>
</reference>
<dbReference type="EMBL" id="JACIJM010000010">
    <property type="protein sequence ID" value="MBB5723370.1"/>
    <property type="molecule type" value="Genomic_DNA"/>
</dbReference>
<evidence type="ECO:0000313" key="2">
    <source>
        <dbReference type="EMBL" id="MBB5723370.1"/>
    </source>
</evidence>
<dbReference type="RefSeq" id="WP_183530479.1">
    <property type="nucleotide sequence ID" value="NZ_JACIJM010000010.1"/>
</dbReference>